<feature type="region of interest" description="Disordered" evidence="1">
    <location>
        <begin position="16"/>
        <end position="42"/>
    </location>
</feature>
<dbReference type="EMBL" id="WNTK01022819">
    <property type="protein sequence ID" value="KAG9461368.1"/>
    <property type="molecule type" value="Genomic_DNA"/>
</dbReference>
<evidence type="ECO:0000313" key="2">
    <source>
        <dbReference type="EMBL" id="KAG9461368.1"/>
    </source>
</evidence>
<keyword evidence="3" id="KW-1185">Reference proteome</keyword>
<reference evidence="2" key="1">
    <citation type="thesis" date="2020" institute="ProQuest LLC" country="789 East Eisenhower Parkway, Ann Arbor, MI, USA">
        <title>Comparative Genomics and Chromosome Evolution.</title>
        <authorList>
            <person name="Mudd A.B."/>
        </authorList>
    </citation>
    <scope>NUCLEOTIDE SEQUENCE</scope>
    <source>
        <strain evidence="2">HN-11 Male</strain>
        <tissue evidence="2">Kidney and liver</tissue>
    </source>
</reference>
<gene>
    <name evidence="2" type="ORF">GDO78_017097</name>
</gene>
<dbReference type="InterPro" id="IPR039938">
    <property type="entry name" value="Sp4-like"/>
</dbReference>
<accession>A0A8J6BJT2</accession>
<sequence length="342" mass="39427">MYEVAYILPSLCVSTDGAGRRKAPERCPRPPYSQDRPEEDVPENRQTVALLIDDHPRTDKNRNHVAAGILNLSLQITSLITTEEYTAVKKTATPIIHPHSLIQKLLELTNKMTELLTGEKIPRTLMANSCYQDIVKWKMKTSCRALQEKTSLLHLQDFTVQIHHIIPLIMKNLLLTNHRWLSELWVRVTGKVSNVVKLENCLQKVQVFLRITELTQERSRIHVQNVGDFLQVKHTLLRTKKFTQKRNLLHVQIVGNPLQLKDTLLYIREVTQERSRIHVQNVGKVLHRNQVLLSIREFTQGRSRIPVQNVGEGLLLNANLQIIRKLTQRRACIHVQSVGKLL</sequence>
<dbReference type="AlphaFoldDB" id="A0A8J6BJT2"/>
<feature type="compositionally biased region" description="Basic and acidic residues" evidence="1">
    <location>
        <begin position="18"/>
        <end position="28"/>
    </location>
</feature>
<comment type="caution">
    <text evidence="2">The sequence shown here is derived from an EMBL/GenBank/DDBJ whole genome shotgun (WGS) entry which is preliminary data.</text>
</comment>
<dbReference type="PANTHER" id="PTHR14947:SF25">
    <property type="entry name" value="C2H2-TYPE DOMAIN-CONTAINING PROTEIN"/>
    <property type="match status" value="1"/>
</dbReference>
<organism evidence="2 3">
    <name type="scientific">Eleutherodactylus coqui</name>
    <name type="common">Puerto Rican coqui</name>
    <dbReference type="NCBI Taxonomy" id="57060"/>
    <lineage>
        <taxon>Eukaryota</taxon>
        <taxon>Metazoa</taxon>
        <taxon>Chordata</taxon>
        <taxon>Craniata</taxon>
        <taxon>Vertebrata</taxon>
        <taxon>Euteleostomi</taxon>
        <taxon>Amphibia</taxon>
        <taxon>Batrachia</taxon>
        <taxon>Anura</taxon>
        <taxon>Neobatrachia</taxon>
        <taxon>Hyloidea</taxon>
        <taxon>Eleutherodactylidae</taxon>
        <taxon>Eleutherodactylinae</taxon>
        <taxon>Eleutherodactylus</taxon>
        <taxon>Eleutherodactylus</taxon>
    </lineage>
</organism>
<dbReference type="PANTHER" id="PTHR14947">
    <property type="entry name" value="ZINC FINGER PROTEIN"/>
    <property type="match status" value="1"/>
</dbReference>
<proteinExistence type="predicted"/>
<evidence type="ECO:0000256" key="1">
    <source>
        <dbReference type="SAM" id="MobiDB-lite"/>
    </source>
</evidence>
<evidence type="ECO:0000313" key="3">
    <source>
        <dbReference type="Proteomes" id="UP000770717"/>
    </source>
</evidence>
<protein>
    <submittedName>
        <fullName evidence="2">Uncharacterized protein</fullName>
    </submittedName>
</protein>
<dbReference type="Proteomes" id="UP000770717">
    <property type="component" value="Unassembled WGS sequence"/>
</dbReference>
<name>A0A8J6BJT2_ELECQ</name>
<dbReference type="OrthoDB" id="9623390at2759"/>